<dbReference type="Gene3D" id="3.30.160.60">
    <property type="entry name" value="Classic Zinc Finger"/>
    <property type="match status" value="1"/>
</dbReference>
<dbReference type="Proteomes" id="UP000694853">
    <property type="component" value="Unplaced"/>
</dbReference>
<evidence type="ECO:0000256" key="3">
    <source>
        <dbReference type="ARBA" id="ARBA00022771"/>
    </source>
</evidence>
<protein>
    <submittedName>
        <fullName evidence="9">Zinc finger protein 10-like</fullName>
    </submittedName>
</protein>
<reference evidence="8" key="1">
    <citation type="journal article" date="2019" name="Toxins">
        <title>Detection of Abrin-Like and Prepropulchellin-Like Toxin Genes and Transcripts Using Whole Genome Sequencing and Full-Length Transcript Sequencing of Abrus precatorius.</title>
        <authorList>
            <person name="Hovde B.T."/>
            <person name="Daligault H.E."/>
            <person name="Hanschen E.R."/>
            <person name="Kunde Y.A."/>
            <person name="Johnson M.B."/>
            <person name="Starkenburg S.R."/>
            <person name="Johnson S.L."/>
        </authorList>
    </citation>
    <scope>NUCLEOTIDE SEQUENCE [LARGE SCALE GENOMIC DNA]</scope>
</reference>
<dbReference type="GO" id="GO:0005634">
    <property type="term" value="C:nucleus"/>
    <property type="evidence" value="ECO:0007669"/>
    <property type="project" value="UniProtKB-SubCell"/>
</dbReference>
<dbReference type="SUPFAM" id="SSF57667">
    <property type="entry name" value="beta-beta-alpha zinc fingers"/>
    <property type="match status" value="1"/>
</dbReference>
<evidence type="ECO:0000256" key="5">
    <source>
        <dbReference type="ARBA" id="ARBA00023242"/>
    </source>
</evidence>
<evidence type="ECO:0000313" key="9">
    <source>
        <dbReference type="RefSeq" id="XP_027368408.1"/>
    </source>
</evidence>
<keyword evidence="5" id="KW-0539">Nucleus</keyword>
<dbReference type="InterPro" id="IPR036236">
    <property type="entry name" value="Znf_C2H2_sf"/>
</dbReference>
<sequence>MSEQFVRDVESKKLKHKIDESPAMDAVDSELLLSLSLGNNKGESSSKFTSKSLIAHEGSSSSFAPKLVENNNHQLFKPKQRQFSCKFCNKKFPSSQALGGHQNAHRRERVLSRMDKEFEMGTFGLGAHFCPYSTIAHQHHPLGGSPSLYHGTHMHPMPHMSWPHFVPSYGNQGLHKTSIPRHQFGMTNPWGVPTKTPHAQTSQNLYLRDVVDSQHNQVPSLDASNRATMAHSGIGNLLGNQYTGNHQLTSSRSNCNNMQFQ</sequence>
<evidence type="ECO:0000313" key="8">
    <source>
        <dbReference type="Proteomes" id="UP000694853"/>
    </source>
</evidence>
<keyword evidence="2" id="KW-0479">Metal-binding</keyword>
<dbReference type="GO" id="GO:0008270">
    <property type="term" value="F:zinc ion binding"/>
    <property type="evidence" value="ECO:0007669"/>
    <property type="project" value="UniProtKB-KW"/>
</dbReference>
<dbReference type="PROSITE" id="PS00028">
    <property type="entry name" value="ZINC_FINGER_C2H2_1"/>
    <property type="match status" value="1"/>
</dbReference>
<evidence type="ECO:0000259" key="7">
    <source>
        <dbReference type="PROSITE" id="PS50157"/>
    </source>
</evidence>
<dbReference type="PANTHER" id="PTHR47287">
    <property type="entry name" value="C2H2 AND C2HC ZINC FINGERS SUPERFAMILY PROTEIN"/>
    <property type="match status" value="1"/>
</dbReference>
<keyword evidence="3 6" id="KW-0863">Zinc-finger</keyword>
<dbReference type="Pfam" id="PF13912">
    <property type="entry name" value="zf-C2H2_6"/>
    <property type="match status" value="1"/>
</dbReference>
<dbReference type="InterPro" id="IPR013087">
    <property type="entry name" value="Znf_C2H2_type"/>
</dbReference>
<dbReference type="GO" id="GO:0009788">
    <property type="term" value="P:negative regulation of abscisic acid-activated signaling pathway"/>
    <property type="evidence" value="ECO:0007669"/>
    <property type="project" value="InterPro"/>
</dbReference>
<feature type="domain" description="C2H2-type" evidence="7">
    <location>
        <begin position="83"/>
        <end position="110"/>
    </location>
</feature>
<dbReference type="PROSITE" id="PS50157">
    <property type="entry name" value="ZINC_FINGER_C2H2_2"/>
    <property type="match status" value="1"/>
</dbReference>
<accession>A0A8B8MKI0</accession>
<dbReference type="InterPro" id="IPR044246">
    <property type="entry name" value="ZFP3-like"/>
</dbReference>
<name>A0A8B8MKI0_ABRPR</name>
<comment type="subcellular location">
    <subcellularLocation>
        <location evidence="1">Nucleus</location>
    </subcellularLocation>
</comment>
<dbReference type="KEGG" id="aprc:113874385"/>
<organism evidence="8 9">
    <name type="scientific">Abrus precatorius</name>
    <name type="common">Indian licorice</name>
    <name type="synonym">Glycine abrus</name>
    <dbReference type="NCBI Taxonomy" id="3816"/>
    <lineage>
        <taxon>Eukaryota</taxon>
        <taxon>Viridiplantae</taxon>
        <taxon>Streptophyta</taxon>
        <taxon>Embryophyta</taxon>
        <taxon>Tracheophyta</taxon>
        <taxon>Spermatophyta</taxon>
        <taxon>Magnoliopsida</taxon>
        <taxon>eudicotyledons</taxon>
        <taxon>Gunneridae</taxon>
        <taxon>Pentapetalae</taxon>
        <taxon>rosids</taxon>
        <taxon>fabids</taxon>
        <taxon>Fabales</taxon>
        <taxon>Fabaceae</taxon>
        <taxon>Papilionoideae</taxon>
        <taxon>50 kb inversion clade</taxon>
        <taxon>NPAAA clade</taxon>
        <taxon>indigoferoid/millettioid clade</taxon>
        <taxon>Abreae</taxon>
        <taxon>Abrus</taxon>
    </lineage>
</organism>
<dbReference type="GeneID" id="113874385"/>
<evidence type="ECO:0000256" key="6">
    <source>
        <dbReference type="PROSITE-ProRule" id="PRU00042"/>
    </source>
</evidence>
<reference evidence="9" key="2">
    <citation type="submission" date="2025-08" db="UniProtKB">
        <authorList>
            <consortium name="RefSeq"/>
        </authorList>
    </citation>
    <scope>IDENTIFICATION</scope>
    <source>
        <tissue evidence="9">Young leaves</tissue>
    </source>
</reference>
<evidence type="ECO:0000256" key="4">
    <source>
        <dbReference type="ARBA" id="ARBA00022833"/>
    </source>
</evidence>
<dbReference type="PANTHER" id="PTHR47287:SF15">
    <property type="entry name" value="ZINC FINGER PROTEIN 3-LIKE"/>
    <property type="match status" value="1"/>
</dbReference>
<evidence type="ECO:0000256" key="2">
    <source>
        <dbReference type="ARBA" id="ARBA00022723"/>
    </source>
</evidence>
<proteinExistence type="predicted"/>
<keyword evidence="4" id="KW-0862">Zinc</keyword>
<keyword evidence="8" id="KW-1185">Reference proteome</keyword>
<gene>
    <name evidence="9" type="primary">LOC113874385</name>
</gene>
<dbReference type="AlphaFoldDB" id="A0A8B8MKI0"/>
<dbReference type="RefSeq" id="XP_027368408.1">
    <property type="nucleotide sequence ID" value="XM_027512607.1"/>
</dbReference>
<dbReference type="OrthoDB" id="1436876at2759"/>
<evidence type="ECO:0000256" key="1">
    <source>
        <dbReference type="ARBA" id="ARBA00004123"/>
    </source>
</evidence>